<feature type="compositionally biased region" description="Low complexity" evidence="2">
    <location>
        <begin position="160"/>
        <end position="172"/>
    </location>
</feature>
<dbReference type="PANTHER" id="PTHR15286">
    <property type="entry name" value="RAS-ASSOCIATING DOMAIN CONTAINING PROTEIN"/>
    <property type="match status" value="1"/>
</dbReference>
<accession>A0A8K9V8C5</accession>
<dbReference type="AlphaFoldDB" id="A0A8K9V8C5"/>
<evidence type="ECO:0000256" key="1">
    <source>
        <dbReference type="SAM" id="Coils"/>
    </source>
</evidence>
<reference evidence="4" key="1">
    <citation type="submission" date="2020-07" db="EMBL/GenBank/DDBJ databases">
        <title>A long reads based de novo assembly of the rainbow trout Arlee double haploid line genome.</title>
        <authorList>
            <person name="Gao G."/>
            <person name="Palti Y."/>
        </authorList>
    </citation>
    <scope>NUCLEOTIDE SEQUENCE [LARGE SCALE GENOMIC DNA]</scope>
</reference>
<dbReference type="SMART" id="SM00314">
    <property type="entry name" value="RA"/>
    <property type="match status" value="1"/>
</dbReference>
<feature type="compositionally biased region" description="Polar residues" evidence="2">
    <location>
        <begin position="119"/>
        <end position="133"/>
    </location>
</feature>
<evidence type="ECO:0000313" key="4">
    <source>
        <dbReference type="Ensembl" id="ENSOMYP00000120814.1"/>
    </source>
</evidence>
<reference evidence="4" key="2">
    <citation type="submission" date="2025-08" db="UniProtKB">
        <authorList>
            <consortium name="Ensembl"/>
        </authorList>
    </citation>
    <scope>IDENTIFICATION</scope>
</reference>
<feature type="region of interest" description="Disordered" evidence="2">
    <location>
        <begin position="455"/>
        <end position="498"/>
    </location>
</feature>
<dbReference type="SUPFAM" id="SSF54236">
    <property type="entry name" value="Ubiquitin-like"/>
    <property type="match status" value="1"/>
</dbReference>
<dbReference type="GeneTree" id="ENSGT00950000182839"/>
<feature type="coiled-coil region" evidence="1">
    <location>
        <begin position="349"/>
        <end position="383"/>
    </location>
</feature>
<evidence type="ECO:0000256" key="2">
    <source>
        <dbReference type="SAM" id="MobiDB-lite"/>
    </source>
</evidence>
<proteinExistence type="predicted"/>
<dbReference type="PANTHER" id="PTHR15286:SF11">
    <property type="entry name" value="RAS ASSOCIATION DOMAIN-CONTAINING PROTEIN 7"/>
    <property type="match status" value="1"/>
</dbReference>
<feature type="compositionally biased region" description="Basic and acidic residues" evidence="2">
    <location>
        <begin position="143"/>
        <end position="152"/>
    </location>
</feature>
<dbReference type="Ensembl" id="ENSOMYT00000163403.1">
    <property type="protein sequence ID" value="ENSOMYP00000120814.1"/>
    <property type="gene ID" value="ENSOMYG00000001020.2"/>
</dbReference>
<feature type="domain" description="Ras-associating" evidence="3">
    <location>
        <begin position="1"/>
        <end position="82"/>
    </location>
</feature>
<sequence>MELKVWVDGVVRVVCGLSEETSCQDVVIALAQAIGQTGRYVLIQRLRDSERQLLANERPLESLAKLGQHGNDVQFFLRRTGPSSSDGPGSGSGSTQDRVAPLSMPKHPEPEPLKRTQPKKSLTFNLGPSTSPKSKAKQLIRKSPCDSPKERFSPSPIPPHHATSPSPHSHSPSPSPHSPSPLVGPSKEEVFRQILQQQEKLRAFEAQLEAMERDSRSRNRASPASSPSPVPEARLQEEMEALEQAARRNQAELAHETFWEEELQAEVERERGMRRRLGELHAKMDDCGRRLHDFSSRSAQLEQAIKRENLGGGAHAGRANQAGGEESLGAMRAELQSQGRHSEELEGELSETDSALGKAESLLQEKQEELEELNKELRQCNLQQFIQQAGVLPTHTHSRTDLSDQLDQLELAHMLQERYRNGGTDTHSLSRSLALAISHRRLLLLNLRLSPPGLGLLPSESPPRPTAKQFLGHPRNLQNPLVSSLHPEVVTSRESSWR</sequence>
<dbReference type="Proteomes" id="UP000694395">
    <property type="component" value="Chromosome 2"/>
</dbReference>
<dbReference type="InterPro" id="IPR048945">
    <property type="entry name" value="RASSF8/10_RA"/>
</dbReference>
<dbReference type="GO" id="GO:0007165">
    <property type="term" value="P:signal transduction"/>
    <property type="evidence" value="ECO:0007669"/>
    <property type="project" value="InterPro"/>
</dbReference>
<dbReference type="InterPro" id="IPR029071">
    <property type="entry name" value="Ubiquitin-like_domsf"/>
</dbReference>
<dbReference type="InterPro" id="IPR033593">
    <property type="entry name" value="N-RASSF"/>
</dbReference>
<gene>
    <name evidence="4" type="primary">LOC110496993</name>
</gene>
<evidence type="ECO:0000259" key="3">
    <source>
        <dbReference type="PROSITE" id="PS50200"/>
    </source>
</evidence>
<feature type="compositionally biased region" description="Low complexity" evidence="2">
    <location>
        <begin position="220"/>
        <end position="233"/>
    </location>
</feature>
<dbReference type="Pfam" id="PF21712">
    <property type="entry name" value="RASSF8-10_RA"/>
    <property type="match status" value="1"/>
</dbReference>
<organism evidence="4 5">
    <name type="scientific">Oncorhynchus mykiss</name>
    <name type="common">Rainbow trout</name>
    <name type="synonym">Salmo gairdneri</name>
    <dbReference type="NCBI Taxonomy" id="8022"/>
    <lineage>
        <taxon>Eukaryota</taxon>
        <taxon>Metazoa</taxon>
        <taxon>Chordata</taxon>
        <taxon>Craniata</taxon>
        <taxon>Vertebrata</taxon>
        <taxon>Euteleostomi</taxon>
        <taxon>Actinopterygii</taxon>
        <taxon>Neopterygii</taxon>
        <taxon>Teleostei</taxon>
        <taxon>Protacanthopterygii</taxon>
        <taxon>Salmoniformes</taxon>
        <taxon>Salmonidae</taxon>
        <taxon>Salmoninae</taxon>
        <taxon>Oncorhynchus</taxon>
    </lineage>
</organism>
<evidence type="ECO:0000313" key="5">
    <source>
        <dbReference type="Proteomes" id="UP000694395"/>
    </source>
</evidence>
<dbReference type="InterPro" id="IPR000159">
    <property type="entry name" value="RA_dom"/>
</dbReference>
<reference evidence="4" key="3">
    <citation type="submission" date="2025-09" db="UniProtKB">
        <authorList>
            <consortium name="Ensembl"/>
        </authorList>
    </citation>
    <scope>IDENTIFICATION</scope>
</reference>
<keyword evidence="1" id="KW-0175">Coiled coil</keyword>
<name>A0A8K9V8C5_ONCMY</name>
<feature type="region of interest" description="Disordered" evidence="2">
    <location>
        <begin position="76"/>
        <end position="238"/>
    </location>
</feature>
<dbReference type="PROSITE" id="PS50200">
    <property type="entry name" value="RA"/>
    <property type="match status" value="1"/>
</dbReference>
<dbReference type="Gene3D" id="3.10.20.90">
    <property type="entry name" value="Phosphatidylinositol 3-kinase Catalytic Subunit, Chain A, domain 1"/>
    <property type="match status" value="1"/>
</dbReference>
<protein>
    <submittedName>
        <fullName evidence="4">Ras association domain family member 7</fullName>
    </submittedName>
</protein>
<keyword evidence="5" id="KW-1185">Reference proteome</keyword>